<dbReference type="PROSITE" id="PS51832">
    <property type="entry name" value="HD_GYP"/>
    <property type="match status" value="1"/>
</dbReference>
<dbReference type="eggNOG" id="COG3852">
    <property type="taxonomic scope" value="Bacteria"/>
</dbReference>
<evidence type="ECO:0000259" key="1">
    <source>
        <dbReference type="PROSITE" id="PS50112"/>
    </source>
</evidence>
<dbReference type="InterPro" id="IPR035965">
    <property type="entry name" value="PAS-like_dom_sf"/>
</dbReference>
<dbReference type="NCBIfam" id="TIGR00229">
    <property type="entry name" value="sensory_box"/>
    <property type="match status" value="1"/>
</dbReference>
<organism evidence="5 6">
    <name type="scientific">Halanaerobium hydrogeniformans</name>
    <name type="common">Halanaerobium sp. (strain sapolanicus)</name>
    <dbReference type="NCBI Taxonomy" id="656519"/>
    <lineage>
        <taxon>Bacteria</taxon>
        <taxon>Bacillati</taxon>
        <taxon>Bacillota</taxon>
        <taxon>Clostridia</taxon>
        <taxon>Halanaerobiales</taxon>
        <taxon>Halanaerobiaceae</taxon>
        <taxon>Halanaerobium</taxon>
    </lineage>
</organism>
<dbReference type="SMART" id="SM00267">
    <property type="entry name" value="GGDEF"/>
    <property type="match status" value="1"/>
</dbReference>
<dbReference type="SUPFAM" id="SSF55785">
    <property type="entry name" value="PYP-like sensor domain (PAS domain)"/>
    <property type="match status" value="1"/>
</dbReference>
<dbReference type="Pfam" id="PF01590">
    <property type="entry name" value="GAF"/>
    <property type="match status" value="1"/>
</dbReference>
<dbReference type="InterPro" id="IPR037522">
    <property type="entry name" value="HD_GYP_dom"/>
</dbReference>
<dbReference type="HOGENOM" id="CLU_044476_0_0_9"/>
<dbReference type="AlphaFoldDB" id="E4RIZ0"/>
<dbReference type="PROSITE" id="PS50112">
    <property type="entry name" value="PAS"/>
    <property type="match status" value="1"/>
</dbReference>
<dbReference type="CDD" id="cd00077">
    <property type="entry name" value="HDc"/>
    <property type="match status" value="1"/>
</dbReference>
<dbReference type="PANTHER" id="PTHR46663:SF4">
    <property type="entry name" value="DIGUANYLATE CYCLASE DGCT-RELATED"/>
    <property type="match status" value="1"/>
</dbReference>
<sequence length="540" mass="62609">MPKKEFFDFEGSKLLVNAMTNISDSVIITDDNFNIKYINKAAEELFGYSLDELKNKTPEIFNAEPLSEQLQQEMYEKISEGKTHTGQFLNRRKDGSKFICEFKITPIKNEKGKIYTYIGIQRDISERIKREKNLEFQHQFQKTLAGISSSLFEVNEANIDRKINNSLAKIGEFFAVERSYIFQFSKKYELISNTHEWCKKNIRSHKDYLQGISTQVISSWMERLSNDEIINIKDINKMSAKAEKEKRLLKKFGVDSIIIIPIFIDNNLFGFFGFDYKIENINFNTENIRLLKIFTDIIKNAFAKHIDHQRILDLSFKDGLTGIYNRRFFEVELKRLDAKRQLPLSIIVADVNGLKFINDNYGHQEGDKLIKKTAKILKASLRKEDILARYGGDEFAILLPNTAKVEREKIIRRIKDKVEDFKKQDSKLSIALGAATKVKVDQEINSVFIKADDIMYKNKLAQNSSRSSKIVYGLLNYLDMISHETKEHTMRLKNLAKNFADFLELNITETNRLSLLASLHDIGKVSIPEKILNKKSKLSK</sequence>
<reference evidence="5 6" key="2">
    <citation type="journal article" date="2011" name="J. Bacteriol.">
        <title>Complete Genome Sequence of the Haloalkaliphilic, Hydrogen Producing Halanaerobium hydrogenoformans.</title>
        <authorList>
            <person name="Brown S.D."/>
            <person name="Begemann M.B."/>
            <person name="Mormile M.R."/>
            <person name="Wall J.D."/>
            <person name="Han C.S."/>
            <person name="Goodwin L.A."/>
            <person name="Pitluck S."/>
            <person name="Land M.L."/>
            <person name="Hauser L.J."/>
            <person name="Elias D.A."/>
        </authorList>
    </citation>
    <scope>NUCLEOTIDE SEQUENCE [LARGE SCALE GENOMIC DNA]</scope>
    <source>
        <strain evidence="6">sapolanicus</strain>
    </source>
</reference>
<dbReference type="RefSeq" id="WP_013406284.1">
    <property type="nucleotide sequence ID" value="NC_014654.1"/>
</dbReference>
<dbReference type="EMBL" id="CP002304">
    <property type="protein sequence ID" value="ADQ15210.1"/>
    <property type="molecule type" value="Genomic_DNA"/>
</dbReference>
<dbReference type="SUPFAM" id="SSF109604">
    <property type="entry name" value="HD-domain/PDEase-like"/>
    <property type="match status" value="1"/>
</dbReference>
<proteinExistence type="predicted"/>
<evidence type="ECO:0000259" key="2">
    <source>
        <dbReference type="PROSITE" id="PS50113"/>
    </source>
</evidence>
<dbReference type="SUPFAM" id="SSF55781">
    <property type="entry name" value="GAF domain-like"/>
    <property type="match status" value="1"/>
</dbReference>
<dbReference type="Pfam" id="PF00990">
    <property type="entry name" value="GGDEF"/>
    <property type="match status" value="1"/>
</dbReference>
<evidence type="ECO:0000259" key="4">
    <source>
        <dbReference type="PROSITE" id="PS51832"/>
    </source>
</evidence>
<protein>
    <submittedName>
        <fullName evidence="5">Diguanylate cyclase with PAS/PAC sensor</fullName>
    </submittedName>
</protein>
<dbReference type="STRING" id="656519.Halsa_1792"/>
<keyword evidence="6" id="KW-1185">Reference proteome</keyword>
<dbReference type="CDD" id="cd01949">
    <property type="entry name" value="GGDEF"/>
    <property type="match status" value="1"/>
</dbReference>
<dbReference type="InterPro" id="IPR000700">
    <property type="entry name" value="PAS-assoc_C"/>
</dbReference>
<dbReference type="CDD" id="cd00130">
    <property type="entry name" value="PAS"/>
    <property type="match status" value="1"/>
</dbReference>
<dbReference type="KEGG" id="has:Halsa_1792"/>
<dbReference type="PROSITE" id="PS50887">
    <property type="entry name" value="GGDEF"/>
    <property type="match status" value="1"/>
</dbReference>
<dbReference type="Gene3D" id="3.30.70.270">
    <property type="match status" value="1"/>
</dbReference>
<feature type="domain" description="PAS" evidence="1">
    <location>
        <begin position="11"/>
        <end position="81"/>
    </location>
</feature>
<dbReference type="OrthoDB" id="1751234at2"/>
<dbReference type="InterPro" id="IPR029016">
    <property type="entry name" value="GAF-like_dom_sf"/>
</dbReference>
<dbReference type="PROSITE" id="PS50113">
    <property type="entry name" value="PAC"/>
    <property type="match status" value="1"/>
</dbReference>
<dbReference type="SMART" id="SM00091">
    <property type="entry name" value="PAS"/>
    <property type="match status" value="1"/>
</dbReference>
<dbReference type="InterPro" id="IPR000160">
    <property type="entry name" value="GGDEF_dom"/>
</dbReference>
<dbReference type="Gene3D" id="3.30.450.20">
    <property type="entry name" value="PAS domain"/>
    <property type="match status" value="1"/>
</dbReference>
<dbReference type="Gene3D" id="1.10.3210.10">
    <property type="entry name" value="Hypothetical protein af1432"/>
    <property type="match status" value="1"/>
</dbReference>
<feature type="domain" description="PAC" evidence="2">
    <location>
        <begin position="84"/>
        <end position="136"/>
    </location>
</feature>
<dbReference type="Pfam" id="PF13426">
    <property type="entry name" value="PAS_9"/>
    <property type="match status" value="1"/>
</dbReference>
<name>E4RIZ0_HALHG</name>
<evidence type="ECO:0000259" key="3">
    <source>
        <dbReference type="PROSITE" id="PS50887"/>
    </source>
</evidence>
<dbReference type="InterPro" id="IPR001610">
    <property type="entry name" value="PAC"/>
</dbReference>
<dbReference type="InterPro" id="IPR000014">
    <property type="entry name" value="PAS"/>
</dbReference>
<dbReference type="Proteomes" id="UP000007434">
    <property type="component" value="Chromosome"/>
</dbReference>
<dbReference type="Gene3D" id="3.30.450.40">
    <property type="match status" value="1"/>
</dbReference>
<dbReference type="SUPFAM" id="SSF55073">
    <property type="entry name" value="Nucleotide cyclase"/>
    <property type="match status" value="1"/>
</dbReference>
<dbReference type="eggNOG" id="COG2206">
    <property type="taxonomic scope" value="Bacteria"/>
</dbReference>
<dbReference type="NCBIfam" id="TIGR00254">
    <property type="entry name" value="GGDEF"/>
    <property type="match status" value="1"/>
</dbReference>
<accession>E4RIZ0</accession>
<dbReference type="InterPro" id="IPR003607">
    <property type="entry name" value="HD/PDEase_dom"/>
</dbReference>
<evidence type="ECO:0000313" key="6">
    <source>
        <dbReference type="Proteomes" id="UP000007434"/>
    </source>
</evidence>
<dbReference type="eggNOG" id="COG2199">
    <property type="taxonomic scope" value="Bacteria"/>
</dbReference>
<dbReference type="PANTHER" id="PTHR46663">
    <property type="entry name" value="DIGUANYLATE CYCLASE DGCT-RELATED"/>
    <property type="match status" value="1"/>
</dbReference>
<evidence type="ECO:0000313" key="5">
    <source>
        <dbReference type="EMBL" id="ADQ15210.1"/>
    </source>
</evidence>
<gene>
    <name evidence="5" type="ordered locus">Halsa_1792</name>
</gene>
<dbReference type="InterPro" id="IPR003018">
    <property type="entry name" value="GAF"/>
</dbReference>
<dbReference type="InterPro" id="IPR043128">
    <property type="entry name" value="Rev_trsase/Diguanyl_cyclase"/>
</dbReference>
<dbReference type="InterPro" id="IPR029787">
    <property type="entry name" value="Nucleotide_cyclase"/>
</dbReference>
<feature type="domain" description="HD-GYP" evidence="4">
    <location>
        <begin position="463"/>
        <end position="540"/>
    </location>
</feature>
<feature type="domain" description="GGDEF" evidence="3">
    <location>
        <begin position="342"/>
        <end position="474"/>
    </location>
</feature>
<dbReference type="InterPro" id="IPR052163">
    <property type="entry name" value="DGC-Regulatory_Protein"/>
</dbReference>
<dbReference type="eggNOG" id="COG2203">
    <property type="taxonomic scope" value="Bacteria"/>
</dbReference>
<reference evidence="5 6" key="1">
    <citation type="submission" date="2010-11" db="EMBL/GenBank/DDBJ databases">
        <title>Complete sequence of Halanaerobium sp. sapolanicus.</title>
        <authorList>
            <consortium name="US DOE Joint Genome Institute"/>
            <person name="Lucas S."/>
            <person name="Copeland A."/>
            <person name="Lapidus A."/>
            <person name="Cheng J.-F."/>
            <person name="Bruce D."/>
            <person name="Goodwin L."/>
            <person name="Pitluck S."/>
            <person name="Davenport K."/>
            <person name="Detter J.C."/>
            <person name="Han C."/>
            <person name="Tapia R."/>
            <person name="Land M."/>
            <person name="Hauser L."/>
            <person name="Jeffries C."/>
            <person name="Kyrpides N."/>
            <person name="Ivanova N."/>
            <person name="Mikhailova N."/>
            <person name="Begemann M.B."/>
            <person name="Mormile M.R."/>
            <person name="Wall J.D."/>
            <person name="Elias D.A."/>
            <person name="Woyke T."/>
        </authorList>
    </citation>
    <scope>NUCLEOTIDE SEQUENCE [LARGE SCALE GENOMIC DNA]</scope>
    <source>
        <strain evidence="6">sapolanicus</strain>
    </source>
</reference>
<dbReference type="SMART" id="SM00086">
    <property type="entry name" value="PAC"/>
    <property type="match status" value="1"/>
</dbReference>